<dbReference type="EMBL" id="GDKF01004348">
    <property type="protein sequence ID" value="JAT74274.1"/>
    <property type="molecule type" value="Transcribed_RNA"/>
</dbReference>
<evidence type="ECO:0000256" key="1">
    <source>
        <dbReference type="SAM" id="MobiDB-lite"/>
    </source>
</evidence>
<protein>
    <submittedName>
        <fullName evidence="2">Uncharacterized protein</fullName>
    </submittedName>
</protein>
<proteinExistence type="predicted"/>
<reference evidence="2" key="1">
    <citation type="submission" date="2015-08" db="EMBL/GenBank/DDBJ databases">
        <authorList>
            <person name="Babu N.S."/>
            <person name="Beckwith C.J."/>
            <person name="Beseler K.G."/>
            <person name="Brison A."/>
            <person name="Carone J.V."/>
            <person name="Caskin T.P."/>
            <person name="Diamond M."/>
            <person name="Durham M.E."/>
            <person name="Foxe J.M."/>
            <person name="Go M."/>
            <person name="Henderson B.A."/>
            <person name="Jones I.B."/>
            <person name="McGettigan J.A."/>
            <person name="Micheletti S.J."/>
            <person name="Nasrallah M.E."/>
            <person name="Ortiz D."/>
            <person name="Piller C.R."/>
            <person name="Privatt S.R."/>
            <person name="Schneider S.L."/>
            <person name="Sharp S."/>
            <person name="Smith T.C."/>
            <person name="Stanton J.D."/>
            <person name="Ullery H.E."/>
            <person name="Wilson R.J."/>
            <person name="Serrano M.G."/>
            <person name="Buck G."/>
            <person name="Lee V."/>
            <person name="Wang Y."/>
            <person name="Carvalho R."/>
            <person name="Voegtly L."/>
            <person name="Shi R."/>
            <person name="Duckworth R."/>
            <person name="Johnson A."/>
            <person name="Loviza R."/>
            <person name="Walstead R."/>
            <person name="Shah Z."/>
            <person name="Kiflezghi M."/>
            <person name="Wade K."/>
            <person name="Ball S.L."/>
            <person name="Bradley K.W."/>
            <person name="Asai D.J."/>
            <person name="Bowman C.A."/>
            <person name="Russell D.A."/>
            <person name="Pope W.H."/>
            <person name="Jacobs-Sera D."/>
            <person name="Hendrix R.W."/>
            <person name="Hatfull G.F."/>
        </authorList>
    </citation>
    <scope>NUCLEOTIDE SEQUENCE</scope>
</reference>
<sequence length="243" mass="26080">MPLPRSCTIPCTLAPAPPIAHPPTQQPPPLSLSQGKVDQSVLDRVRMADEAGPTLVKGRSEYVFDYTPGVSRPPPRASHMTHFQLGTQVSFGRSRWSSDNTSIFSVADGKRMAATPPKPLNNYEVIRHAKIQRAALESPQVAGLRLLPEFTPGRAFFWGSVLALWGTLALAVGAARHLEIGNAEEAAPRLRGVVAPLVGAAREGLAPLRDSLALAAGREMGADAQQSVLSQRLRTLLGARQHQ</sequence>
<feature type="compositionally biased region" description="Pro residues" evidence="1">
    <location>
        <begin position="16"/>
        <end position="30"/>
    </location>
</feature>
<name>A0A1D2A512_AUXPR</name>
<dbReference type="AlphaFoldDB" id="A0A1D2A512"/>
<evidence type="ECO:0000313" key="2">
    <source>
        <dbReference type="EMBL" id="JAT74274.1"/>
    </source>
</evidence>
<gene>
    <name evidence="2" type="ORF">g.2921</name>
</gene>
<accession>A0A1D2A512</accession>
<feature type="region of interest" description="Disordered" evidence="1">
    <location>
        <begin position="16"/>
        <end position="36"/>
    </location>
</feature>
<organism evidence="2">
    <name type="scientific">Auxenochlorella protothecoides</name>
    <name type="common">Green microalga</name>
    <name type="synonym">Chlorella protothecoides</name>
    <dbReference type="NCBI Taxonomy" id="3075"/>
    <lineage>
        <taxon>Eukaryota</taxon>
        <taxon>Viridiplantae</taxon>
        <taxon>Chlorophyta</taxon>
        <taxon>core chlorophytes</taxon>
        <taxon>Trebouxiophyceae</taxon>
        <taxon>Chlorellales</taxon>
        <taxon>Chlorellaceae</taxon>
        <taxon>Auxenochlorella</taxon>
    </lineage>
</organism>